<dbReference type="AlphaFoldDB" id="A0A4R5W1P2"/>
<name>A0A4R5W1P2_9BURK</name>
<protein>
    <submittedName>
        <fullName evidence="1">Uncharacterized protein</fullName>
    </submittedName>
</protein>
<gene>
    <name evidence="1" type="ORF">E2I14_10440</name>
</gene>
<comment type="caution">
    <text evidence="1">The sequence shown here is derived from an EMBL/GenBank/DDBJ whole genome shotgun (WGS) entry which is preliminary data.</text>
</comment>
<dbReference type="Proteomes" id="UP000294829">
    <property type="component" value="Unassembled WGS sequence"/>
</dbReference>
<keyword evidence="2" id="KW-1185">Reference proteome</keyword>
<evidence type="ECO:0000313" key="1">
    <source>
        <dbReference type="EMBL" id="TDK66002.1"/>
    </source>
</evidence>
<dbReference type="EMBL" id="SMYL01000004">
    <property type="protein sequence ID" value="TDK66002.1"/>
    <property type="molecule type" value="Genomic_DNA"/>
</dbReference>
<proteinExistence type="predicted"/>
<dbReference type="RefSeq" id="WP_133328161.1">
    <property type="nucleotide sequence ID" value="NZ_SMYL01000004.1"/>
</dbReference>
<evidence type="ECO:0000313" key="2">
    <source>
        <dbReference type="Proteomes" id="UP000294829"/>
    </source>
</evidence>
<reference evidence="1 2" key="1">
    <citation type="submission" date="2019-03" db="EMBL/GenBank/DDBJ databases">
        <title>Sapientia aquatica gen. nov., sp. nov., isolated from a crater lake.</title>
        <authorList>
            <person name="Felfoldi T."/>
            <person name="Szabo A."/>
            <person name="Toth E."/>
            <person name="Schumann P."/>
            <person name="Keki Z."/>
            <person name="Marialigeti K."/>
            <person name="Mathe I."/>
        </authorList>
    </citation>
    <scope>NUCLEOTIDE SEQUENCE [LARGE SCALE GENOMIC DNA]</scope>
    <source>
        <strain evidence="1 2">SA-152</strain>
    </source>
</reference>
<dbReference type="OrthoDB" id="8563563at2"/>
<sequence length="160" mass="17956">MSAKLRRNWKRLQPDTLRQSMLLCKEYAQQRRNLSVEGIAAKMGLADHWSLYKWIENGRMPVVLIPAYESACGISFVTGWLAANDHKLLIEMPTGRDLSTDDVVDLHAGFATALGLLTDFYSGKAESVATLEALYAHLQTVAFHHANVLKYGQPEFEFGE</sequence>
<accession>A0A4R5W1P2</accession>
<organism evidence="1 2">
    <name type="scientific">Sapientia aquatica</name>
    <dbReference type="NCBI Taxonomy" id="1549640"/>
    <lineage>
        <taxon>Bacteria</taxon>
        <taxon>Pseudomonadati</taxon>
        <taxon>Pseudomonadota</taxon>
        <taxon>Betaproteobacteria</taxon>
        <taxon>Burkholderiales</taxon>
        <taxon>Oxalobacteraceae</taxon>
        <taxon>Sapientia</taxon>
    </lineage>
</organism>